<evidence type="ECO:0000313" key="3">
    <source>
        <dbReference type="Proteomes" id="UP000034181"/>
    </source>
</evidence>
<sequence>MLRSLLNKKYIALSFLAISFILTTIWFKEGKMLAKAEEEIPLYNLAKTVQIAKYSWQELGMGIPNVAAKPTEPTYQLLFALSRLGASSPDIQKLLFFFIIFLSLVSTYLLATELFRKFKNVSMAAFLASIYYLINPFVAINVWYRFLYPFMFSLPLLPLSLYFFVKGINERKIYYSLFFSLALATFAYSFSSPATVLLIALPLLIYWCYEFFGNNKNYLPGYVVTTFIISFVLNYWWIKGLISLPQSSEGFTTLELSLNALRSLSKFYTLPYVLRLLSLDFFQELAWGEVYKETLYQLISWSPFVISIVTFWKYRKKQGVRIVFLWALVAVFIANGSSGFLGNLFEFLFLKLAPLQLLRNPFEKIGLLLALSYSLLFGLGLSGLSKKLKIIFLGLVLFYSYPVLNGKIFETHGVSIATEVPGHYRELDDFIDDVGSYRIIQMPLMYSDGSIMKWDNPYHGGEPSHFLYDAPTIARNIGNDNYKNLYYNYLKYIPYMEEWKLAGLFSAKYIVVNRDIDYEKLNLFSPDKYADYLNNYYAPSDEEMSVCNKITKTEAFWECDVLPSMADFRAANFVKTIFKLPGKYKVKITVIDVKNQSYSWEETINGNMTTIRLYSPIENESNIYFENVQSVRVMVNNDVILSGIYLDSGRKIQQEHIHYIKTFGNLDLYKIDDEFLTSRIYSPSSIKKVKSPQEMFTDIGNSQESKNGEMIYLVNEELDISNIAKAKLEFTKISPEEYNINVKDAKKPFIIVFNETFNKGWKLYSGGDKTGKHFLVNASVNGFLVNPENKRLTLKFQNRARMPDQ</sequence>
<organism evidence="2 3">
    <name type="scientific">Candidatus Woesebacteria bacterium GW2011_GWB1_38_5b</name>
    <dbReference type="NCBI Taxonomy" id="1618569"/>
    <lineage>
        <taxon>Bacteria</taxon>
        <taxon>Candidatus Woeseibacteriota</taxon>
    </lineage>
</organism>
<feature type="transmembrane region" description="Helical" evidence="1">
    <location>
        <begin position="10"/>
        <end position="27"/>
    </location>
</feature>
<feature type="transmembrane region" description="Helical" evidence="1">
    <location>
        <begin position="94"/>
        <end position="111"/>
    </location>
</feature>
<feature type="transmembrane region" description="Helical" evidence="1">
    <location>
        <begin position="391"/>
        <end position="409"/>
    </location>
</feature>
<gene>
    <name evidence="2" type="ORF">US96_C0035G0005</name>
</gene>
<reference evidence="2 3" key="1">
    <citation type="journal article" date="2015" name="Nature">
        <title>rRNA introns, odd ribosomes, and small enigmatic genomes across a large radiation of phyla.</title>
        <authorList>
            <person name="Brown C.T."/>
            <person name="Hug L.A."/>
            <person name="Thomas B.C."/>
            <person name="Sharon I."/>
            <person name="Castelle C.J."/>
            <person name="Singh A."/>
            <person name="Wilkins M.J."/>
            <person name="Williams K.H."/>
            <person name="Banfield J.F."/>
        </authorList>
    </citation>
    <scope>NUCLEOTIDE SEQUENCE [LARGE SCALE GENOMIC DNA]</scope>
</reference>
<protein>
    <submittedName>
        <fullName evidence="2">Uncharacterized protein</fullName>
    </submittedName>
</protein>
<dbReference type="EMBL" id="LBUZ01000035">
    <property type="protein sequence ID" value="KKQ74301.1"/>
    <property type="molecule type" value="Genomic_DNA"/>
</dbReference>
<accession>A0A0G0NB16</accession>
<evidence type="ECO:0000313" key="2">
    <source>
        <dbReference type="EMBL" id="KKQ74301.1"/>
    </source>
</evidence>
<dbReference type="AlphaFoldDB" id="A0A0G0NB16"/>
<dbReference type="Proteomes" id="UP000034181">
    <property type="component" value="Unassembled WGS sequence"/>
</dbReference>
<feature type="transmembrane region" description="Helical" evidence="1">
    <location>
        <begin position="196"/>
        <end position="212"/>
    </location>
</feature>
<feature type="transmembrane region" description="Helical" evidence="1">
    <location>
        <begin position="294"/>
        <end position="312"/>
    </location>
</feature>
<keyword evidence="1" id="KW-1133">Transmembrane helix</keyword>
<comment type="caution">
    <text evidence="2">The sequence shown here is derived from an EMBL/GenBank/DDBJ whole genome shotgun (WGS) entry which is preliminary data.</text>
</comment>
<proteinExistence type="predicted"/>
<keyword evidence="1" id="KW-0812">Transmembrane</keyword>
<keyword evidence="1" id="KW-0472">Membrane</keyword>
<name>A0A0G0NB16_9BACT</name>
<feature type="transmembrane region" description="Helical" evidence="1">
    <location>
        <begin position="219"/>
        <end position="238"/>
    </location>
</feature>
<evidence type="ECO:0000256" key="1">
    <source>
        <dbReference type="SAM" id="Phobius"/>
    </source>
</evidence>
<feature type="transmembrane region" description="Helical" evidence="1">
    <location>
        <begin position="123"/>
        <end position="140"/>
    </location>
</feature>
<feature type="transmembrane region" description="Helical" evidence="1">
    <location>
        <begin position="365"/>
        <end position="384"/>
    </location>
</feature>
<feature type="transmembrane region" description="Helical" evidence="1">
    <location>
        <begin position="146"/>
        <end position="165"/>
    </location>
</feature>
<feature type="transmembrane region" description="Helical" evidence="1">
    <location>
        <begin position="324"/>
        <end position="345"/>
    </location>
</feature>